<proteinExistence type="predicted"/>
<evidence type="ECO:0000313" key="1">
    <source>
        <dbReference type="EMBL" id="KAH3746507.1"/>
    </source>
</evidence>
<comment type="caution">
    <text evidence="1">The sequence shown here is derived from an EMBL/GenBank/DDBJ whole genome shotgun (WGS) entry which is preliminary data.</text>
</comment>
<dbReference type="EMBL" id="JAIWYP010000010">
    <property type="protein sequence ID" value="KAH3746507.1"/>
    <property type="molecule type" value="Genomic_DNA"/>
</dbReference>
<reference evidence="1" key="2">
    <citation type="submission" date="2020-11" db="EMBL/GenBank/DDBJ databases">
        <authorList>
            <person name="McCartney M.A."/>
            <person name="Auch B."/>
            <person name="Kono T."/>
            <person name="Mallez S."/>
            <person name="Becker A."/>
            <person name="Gohl D.M."/>
            <person name="Silverstein K.A.T."/>
            <person name="Koren S."/>
            <person name="Bechman K.B."/>
            <person name="Herman A."/>
            <person name="Abrahante J.E."/>
            <person name="Garbe J."/>
        </authorList>
    </citation>
    <scope>NUCLEOTIDE SEQUENCE</scope>
    <source>
        <strain evidence="1">Duluth1</strain>
        <tissue evidence="1">Whole animal</tissue>
    </source>
</reference>
<organism evidence="1 2">
    <name type="scientific">Dreissena polymorpha</name>
    <name type="common">Zebra mussel</name>
    <name type="synonym">Mytilus polymorpha</name>
    <dbReference type="NCBI Taxonomy" id="45954"/>
    <lineage>
        <taxon>Eukaryota</taxon>
        <taxon>Metazoa</taxon>
        <taxon>Spiralia</taxon>
        <taxon>Lophotrochozoa</taxon>
        <taxon>Mollusca</taxon>
        <taxon>Bivalvia</taxon>
        <taxon>Autobranchia</taxon>
        <taxon>Heteroconchia</taxon>
        <taxon>Euheterodonta</taxon>
        <taxon>Imparidentia</taxon>
        <taxon>Neoheterodontei</taxon>
        <taxon>Myida</taxon>
        <taxon>Dreissenoidea</taxon>
        <taxon>Dreissenidae</taxon>
        <taxon>Dreissena</taxon>
    </lineage>
</organism>
<dbReference type="AlphaFoldDB" id="A0A9D4DBC4"/>
<dbReference type="Proteomes" id="UP000828390">
    <property type="component" value="Unassembled WGS sequence"/>
</dbReference>
<evidence type="ECO:0000313" key="2">
    <source>
        <dbReference type="Proteomes" id="UP000828390"/>
    </source>
</evidence>
<protein>
    <submittedName>
        <fullName evidence="1">Uncharacterized protein</fullName>
    </submittedName>
</protein>
<keyword evidence="2" id="KW-1185">Reference proteome</keyword>
<name>A0A9D4DBC4_DREPO</name>
<reference evidence="1" key="1">
    <citation type="journal article" date="2019" name="bioRxiv">
        <title>The Genome of the Zebra Mussel, Dreissena polymorpha: A Resource for Invasive Species Research.</title>
        <authorList>
            <person name="McCartney M.A."/>
            <person name="Auch B."/>
            <person name="Kono T."/>
            <person name="Mallez S."/>
            <person name="Zhang Y."/>
            <person name="Obille A."/>
            <person name="Becker A."/>
            <person name="Abrahante J.E."/>
            <person name="Garbe J."/>
            <person name="Badalamenti J.P."/>
            <person name="Herman A."/>
            <person name="Mangelson H."/>
            <person name="Liachko I."/>
            <person name="Sullivan S."/>
            <person name="Sone E.D."/>
            <person name="Koren S."/>
            <person name="Silverstein K.A.T."/>
            <person name="Beckman K.B."/>
            <person name="Gohl D.M."/>
        </authorList>
    </citation>
    <scope>NUCLEOTIDE SEQUENCE</scope>
    <source>
        <strain evidence="1">Duluth1</strain>
        <tissue evidence="1">Whole animal</tissue>
    </source>
</reference>
<sequence length="62" mass="7043">MKFISPITVRSNCSPNKLVKCGHKPFYSSVGLRPKRSNSSVFEPTGRSKLCKFLSLKWRTIV</sequence>
<accession>A0A9D4DBC4</accession>
<gene>
    <name evidence="1" type="ORF">DPMN_180915</name>
</gene>